<feature type="domain" description="C3H1-type" evidence="4">
    <location>
        <begin position="289"/>
        <end position="317"/>
    </location>
</feature>
<evidence type="ECO:0000256" key="2">
    <source>
        <dbReference type="PROSITE-ProRule" id="PRU00723"/>
    </source>
</evidence>
<dbReference type="GO" id="GO:0015030">
    <property type="term" value="C:Cajal body"/>
    <property type="evidence" value="ECO:0000318"/>
    <property type="project" value="GO_Central"/>
</dbReference>
<dbReference type="Proteomes" id="UP000015101">
    <property type="component" value="Unassembled WGS sequence"/>
</dbReference>
<accession>T1FP30</accession>
<evidence type="ECO:0000313" key="5">
    <source>
        <dbReference type="EMBL" id="ESO09609.1"/>
    </source>
</evidence>
<reference evidence="5 7" key="2">
    <citation type="journal article" date="2013" name="Nature">
        <title>Insights into bilaterian evolution from three spiralian genomes.</title>
        <authorList>
            <person name="Simakov O."/>
            <person name="Marletaz F."/>
            <person name="Cho S.J."/>
            <person name="Edsinger-Gonzales E."/>
            <person name="Havlak P."/>
            <person name="Hellsten U."/>
            <person name="Kuo D.H."/>
            <person name="Larsson T."/>
            <person name="Lv J."/>
            <person name="Arendt D."/>
            <person name="Savage R."/>
            <person name="Osoegawa K."/>
            <person name="de Jong P."/>
            <person name="Grimwood J."/>
            <person name="Chapman J.A."/>
            <person name="Shapiro H."/>
            <person name="Aerts A."/>
            <person name="Otillar R.P."/>
            <person name="Terry A.Y."/>
            <person name="Boore J.L."/>
            <person name="Grigoriev I.V."/>
            <person name="Lindberg D.R."/>
            <person name="Seaver E.C."/>
            <person name="Weisblat D.A."/>
            <person name="Putnam N.H."/>
            <person name="Rokhsar D.S."/>
        </authorList>
    </citation>
    <scope>NUCLEOTIDE SEQUENCE</scope>
</reference>
<dbReference type="InterPro" id="IPR051181">
    <property type="entry name" value="CAF1_poly(A)_ribonucleases"/>
</dbReference>
<dbReference type="InterPro" id="IPR000571">
    <property type="entry name" value="Znf_CCCH"/>
</dbReference>
<dbReference type="SUPFAM" id="SSF53098">
    <property type="entry name" value="Ribonuclease H-like"/>
    <property type="match status" value="1"/>
</dbReference>
<keyword evidence="7" id="KW-1185">Reference proteome</keyword>
<dbReference type="KEGG" id="hro:HELRODRAFT_186759"/>
<dbReference type="InterPro" id="IPR036397">
    <property type="entry name" value="RNaseH_sf"/>
</dbReference>
<dbReference type="InParanoid" id="T1FP30"/>
<dbReference type="AlphaFoldDB" id="T1FP30"/>
<dbReference type="RefSeq" id="XP_009012702.1">
    <property type="nucleotide sequence ID" value="XM_009014454.1"/>
</dbReference>
<dbReference type="GO" id="GO:0017069">
    <property type="term" value="F:snRNA binding"/>
    <property type="evidence" value="ECO:0000318"/>
    <property type="project" value="GO_Central"/>
</dbReference>
<dbReference type="GO" id="GO:0000175">
    <property type="term" value="F:3'-5'-RNA exonuclease activity"/>
    <property type="evidence" value="ECO:0000318"/>
    <property type="project" value="GO_Central"/>
</dbReference>
<feature type="compositionally biased region" description="Basic residues" evidence="3">
    <location>
        <begin position="329"/>
        <end position="349"/>
    </location>
</feature>
<dbReference type="EMBL" id="KB095959">
    <property type="protein sequence ID" value="ESO09609.1"/>
    <property type="molecule type" value="Genomic_DNA"/>
</dbReference>
<dbReference type="GeneID" id="20210577"/>
<name>T1FP30_HELRO</name>
<dbReference type="Pfam" id="PF04857">
    <property type="entry name" value="CAF1"/>
    <property type="match status" value="1"/>
</dbReference>
<dbReference type="HOGENOM" id="CLU_044804_1_0_1"/>
<dbReference type="EMBL" id="AMQM01003008">
    <property type="status" value="NOT_ANNOTATED_CDS"/>
    <property type="molecule type" value="Genomic_DNA"/>
</dbReference>
<dbReference type="GO" id="GO:0034472">
    <property type="term" value="P:snRNA 3'-end processing"/>
    <property type="evidence" value="ECO:0000318"/>
    <property type="project" value="GO_Central"/>
</dbReference>
<dbReference type="InterPro" id="IPR006941">
    <property type="entry name" value="RNase_CAF1"/>
</dbReference>
<evidence type="ECO:0000313" key="7">
    <source>
        <dbReference type="Proteomes" id="UP000015101"/>
    </source>
</evidence>
<dbReference type="GO" id="GO:0008270">
    <property type="term" value="F:zinc ion binding"/>
    <property type="evidence" value="ECO:0007669"/>
    <property type="project" value="UniProtKB-KW"/>
</dbReference>
<protein>
    <recommendedName>
        <fullName evidence="4">C3H1-type domain-containing protein</fullName>
    </recommendedName>
</protein>
<evidence type="ECO:0000313" key="6">
    <source>
        <dbReference type="EnsemblMetazoa" id="HelroP186759"/>
    </source>
</evidence>
<dbReference type="EnsemblMetazoa" id="HelroT186759">
    <property type="protein sequence ID" value="HelroP186759"/>
    <property type="gene ID" value="HelroG186759"/>
</dbReference>
<feature type="compositionally biased region" description="Low complexity" evidence="3">
    <location>
        <begin position="398"/>
        <end position="432"/>
    </location>
</feature>
<evidence type="ECO:0000259" key="4">
    <source>
        <dbReference type="PROSITE" id="PS50103"/>
    </source>
</evidence>
<feature type="zinc finger region" description="C3H1-type" evidence="2">
    <location>
        <begin position="289"/>
        <end position="317"/>
    </location>
</feature>
<dbReference type="OMA" id="PDICKNF"/>
<dbReference type="PANTHER" id="PTHR15092">
    <property type="entry name" value="POLY A -SPECIFIC RIBONUCLEASE/TARGET OF EGR1, MEMBER 1"/>
    <property type="match status" value="1"/>
</dbReference>
<comment type="similarity">
    <text evidence="1">Belongs to the CAF1 family.</text>
</comment>
<dbReference type="PROSITE" id="PS50103">
    <property type="entry name" value="ZF_C3H1"/>
    <property type="match status" value="1"/>
</dbReference>
<dbReference type="InterPro" id="IPR012337">
    <property type="entry name" value="RNaseH-like_sf"/>
</dbReference>
<evidence type="ECO:0000256" key="1">
    <source>
        <dbReference type="ARBA" id="ARBA00008372"/>
    </source>
</evidence>
<organism evidence="6 7">
    <name type="scientific">Helobdella robusta</name>
    <name type="common">Californian leech</name>
    <dbReference type="NCBI Taxonomy" id="6412"/>
    <lineage>
        <taxon>Eukaryota</taxon>
        <taxon>Metazoa</taxon>
        <taxon>Spiralia</taxon>
        <taxon>Lophotrochozoa</taxon>
        <taxon>Annelida</taxon>
        <taxon>Clitellata</taxon>
        <taxon>Hirudinea</taxon>
        <taxon>Rhynchobdellida</taxon>
        <taxon>Glossiphoniidae</taxon>
        <taxon>Helobdella</taxon>
    </lineage>
</organism>
<dbReference type="PANTHER" id="PTHR15092:SF37">
    <property type="entry name" value="TARGET OF EGR1 PROTEIN 1"/>
    <property type="match status" value="1"/>
</dbReference>
<feature type="region of interest" description="Disordered" evidence="3">
    <location>
        <begin position="328"/>
        <end position="376"/>
    </location>
</feature>
<dbReference type="CTD" id="20210577"/>
<keyword evidence="2" id="KW-0863">Zinc-finger</keyword>
<reference evidence="6" key="3">
    <citation type="submission" date="2015-06" db="UniProtKB">
        <authorList>
            <consortium name="EnsemblMetazoa"/>
        </authorList>
    </citation>
    <scope>IDENTIFICATION</scope>
</reference>
<feature type="region of interest" description="Disordered" evidence="3">
    <location>
        <begin position="398"/>
        <end position="433"/>
    </location>
</feature>
<dbReference type="eggNOG" id="KOG1990">
    <property type="taxonomic scope" value="Eukaryota"/>
</dbReference>
<keyword evidence="2" id="KW-0862">Zinc</keyword>
<dbReference type="Gene3D" id="3.30.420.10">
    <property type="entry name" value="Ribonuclease H-like superfamily/Ribonuclease H"/>
    <property type="match status" value="2"/>
</dbReference>
<proteinExistence type="inferred from homology"/>
<dbReference type="OrthoDB" id="414075at2759"/>
<dbReference type="STRING" id="6412.T1FP30"/>
<gene>
    <name evidence="6" type="primary">20210577</name>
    <name evidence="5" type="ORF">HELRODRAFT_186759</name>
</gene>
<keyword evidence="2" id="KW-0479">Metal-binding</keyword>
<sequence length="546" mass="60721">MNVSEDVPVVEVNNENLRQIWPGLMLAIKHATFIALDTELSGLGSKKLLNAKNIEDRYKYICDSSMSRSILALGISCFKVSVEDSEKNEVRYTVQTFNILTMCMENFIIEPISVQFLIDHGFDFNKQFKLGLPYYRGDGDSNSKSKNSSKSTGNKSKFPASQMTIQQIINEMIINKSKIVFHNALIDLVFIYGNFFGKLPNDFATFVTDLDLIFGGGLFDTKFIAEFKRKLSISFLEYVFKRCKKDNFRETQNPEESTKCLSINFLSYPELVHKNVVYISCEKSDASPGDKQEVCFGFKNHGWCINGNDCSKSHCVDRILDEEDLQHLNPHHHNCSTSRKSKKRKKCKSVRQNDNGDCHDGDDGSGVGKHNGALNSSNGNELVTKLLHQNLAVIERASPSLSPSSSALPPSSLSSSLRQPSSSAPSSSAPSPGVHRAGFDAFMTGYIFATFINVDANDSNNINSSCNNNRTNADCNNSNTHVSDVTNDVTNNNNNHNGQCFLNIPDDYANKIYLAGKNFALQISRSNFTKPSKYSQDKLAELNGIV</sequence>
<reference evidence="7" key="1">
    <citation type="submission" date="2012-12" db="EMBL/GenBank/DDBJ databases">
        <authorList>
            <person name="Hellsten U."/>
            <person name="Grimwood J."/>
            <person name="Chapman J.A."/>
            <person name="Shapiro H."/>
            <person name="Aerts A."/>
            <person name="Otillar R.P."/>
            <person name="Terry A.Y."/>
            <person name="Boore J.L."/>
            <person name="Simakov O."/>
            <person name="Marletaz F."/>
            <person name="Cho S.-J."/>
            <person name="Edsinger-Gonzales E."/>
            <person name="Havlak P."/>
            <person name="Kuo D.-H."/>
            <person name="Larsson T."/>
            <person name="Lv J."/>
            <person name="Arendt D."/>
            <person name="Savage R."/>
            <person name="Osoegawa K."/>
            <person name="de Jong P."/>
            <person name="Lindberg D.R."/>
            <person name="Seaver E.C."/>
            <person name="Weisblat D.A."/>
            <person name="Putnam N.H."/>
            <person name="Grigoriev I.V."/>
            <person name="Rokhsar D.S."/>
        </authorList>
    </citation>
    <scope>NUCLEOTIDE SEQUENCE</scope>
</reference>
<evidence type="ECO:0000256" key="3">
    <source>
        <dbReference type="SAM" id="MobiDB-lite"/>
    </source>
</evidence>